<organism evidence="1 2">
    <name type="scientific">Syncephalastrum racemosum</name>
    <name type="common">Filamentous fungus</name>
    <dbReference type="NCBI Taxonomy" id="13706"/>
    <lineage>
        <taxon>Eukaryota</taxon>
        <taxon>Fungi</taxon>
        <taxon>Fungi incertae sedis</taxon>
        <taxon>Mucoromycota</taxon>
        <taxon>Mucoromycotina</taxon>
        <taxon>Mucoromycetes</taxon>
        <taxon>Mucorales</taxon>
        <taxon>Syncephalastraceae</taxon>
        <taxon>Syncephalastrum</taxon>
    </lineage>
</organism>
<accession>A0A1X2H5D0</accession>
<evidence type="ECO:0008006" key="3">
    <source>
        <dbReference type="Google" id="ProtNLM"/>
    </source>
</evidence>
<dbReference type="InParanoid" id="A0A1X2H5D0"/>
<name>A0A1X2H5D0_SYNRA</name>
<dbReference type="Proteomes" id="UP000242180">
    <property type="component" value="Unassembled WGS sequence"/>
</dbReference>
<gene>
    <name evidence="1" type="ORF">BCR43DRAFT_507953</name>
</gene>
<dbReference type="EMBL" id="MCGN01000009">
    <property type="protein sequence ID" value="ORY93597.1"/>
    <property type="molecule type" value="Genomic_DNA"/>
</dbReference>
<sequence>MARELDQDALDTVIERLAEVMKTQDSIRMNDEQPPDVSRALKRRSDRQLQTRQAKRFRVADDEGRSWIHTFPRLAHGYLAVGNAQFELGHYARAVATYQRGMEAVKDPDLERALQRAIACRDIRLDPLSKLDGTLLQRIFNVIPEQRLTCIGLSQRWRESLLNLPVWNSLDIFLRDFSSPLWQDGLTRVLNCDLKCVSIQDIVGDKEGRFLGISVQEESFQLCINARLCKRIQTLASRSLADIRISLTLIPSNFTRFLLFLCPKLTVLSCTFLPGYTLSILPPLQVPPAFNAMTAPFTHAHLKVLQTPYSTEGLDDISAVVPSLQALLVCGEWKPESPMNAALRHLSPKSELRLLHLSDQGKEGDDLDAALSRLQGETGNGLHDFHLSVMPPNETMHDALNRVMQANRDTLVHVRCPRRMMVDAIGTSRSGHQTKFPNVCRLDMW</sequence>
<evidence type="ECO:0000313" key="2">
    <source>
        <dbReference type="Proteomes" id="UP000242180"/>
    </source>
</evidence>
<protein>
    <recommendedName>
        <fullName evidence="3">F-box domain-containing protein</fullName>
    </recommendedName>
</protein>
<comment type="caution">
    <text evidence="1">The sequence shown here is derived from an EMBL/GenBank/DDBJ whole genome shotgun (WGS) entry which is preliminary data.</text>
</comment>
<proteinExistence type="predicted"/>
<keyword evidence="2" id="KW-1185">Reference proteome</keyword>
<evidence type="ECO:0000313" key="1">
    <source>
        <dbReference type="EMBL" id="ORY93597.1"/>
    </source>
</evidence>
<reference evidence="1 2" key="1">
    <citation type="submission" date="2016-07" db="EMBL/GenBank/DDBJ databases">
        <title>Pervasive Adenine N6-methylation of Active Genes in Fungi.</title>
        <authorList>
            <consortium name="DOE Joint Genome Institute"/>
            <person name="Mondo S.J."/>
            <person name="Dannebaum R.O."/>
            <person name="Kuo R.C."/>
            <person name="Labutti K."/>
            <person name="Haridas S."/>
            <person name="Kuo A."/>
            <person name="Salamov A."/>
            <person name="Ahrendt S.R."/>
            <person name="Lipzen A."/>
            <person name="Sullivan W."/>
            <person name="Andreopoulos W.B."/>
            <person name="Clum A."/>
            <person name="Lindquist E."/>
            <person name="Daum C."/>
            <person name="Ramamoorthy G.K."/>
            <person name="Gryganskyi A."/>
            <person name="Culley D."/>
            <person name="Magnuson J.K."/>
            <person name="James T.Y."/>
            <person name="O'Malley M.A."/>
            <person name="Stajich J.E."/>
            <person name="Spatafora J.W."/>
            <person name="Visel A."/>
            <person name="Grigoriev I.V."/>
        </authorList>
    </citation>
    <scope>NUCLEOTIDE SEQUENCE [LARGE SCALE GENOMIC DNA]</scope>
    <source>
        <strain evidence="1 2">NRRL 2496</strain>
    </source>
</reference>
<dbReference type="AlphaFoldDB" id="A0A1X2H5D0"/>